<evidence type="ECO:0000256" key="1">
    <source>
        <dbReference type="SAM" id="Phobius"/>
    </source>
</evidence>
<dbReference type="PIRSF" id="PIRSF033239">
    <property type="entry name" value="ExoD"/>
    <property type="match status" value="1"/>
</dbReference>
<evidence type="ECO:0000313" key="2">
    <source>
        <dbReference type="EMBL" id="NEY88886.1"/>
    </source>
</evidence>
<dbReference type="AlphaFoldDB" id="A0A6M0QNT0"/>
<organism evidence="2 3">
    <name type="scientific">Tabrizicola oligotrophica</name>
    <dbReference type="NCBI Taxonomy" id="2710650"/>
    <lineage>
        <taxon>Bacteria</taxon>
        <taxon>Pseudomonadati</taxon>
        <taxon>Pseudomonadota</taxon>
        <taxon>Alphaproteobacteria</taxon>
        <taxon>Rhodobacterales</taxon>
        <taxon>Paracoccaceae</taxon>
        <taxon>Tabrizicola</taxon>
    </lineage>
</organism>
<proteinExistence type="predicted"/>
<evidence type="ECO:0000313" key="3">
    <source>
        <dbReference type="Proteomes" id="UP000477782"/>
    </source>
</evidence>
<protein>
    <submittedName>
        <fullName evidence="2">Exopolysaccharide biosynthesis protein</fullName>
    </submittedName>
</protein>
<keyword evidence="1" id="KW-1133">Transmembrane helix</keyword>
<dbReference type="EMBL" id="JAAIVJ010000001">
    <property type="protein sequence ID" value="NEY88886.1"/>
    <property type="molecule type" value="Genomic_DNA"/>
</dbReference>
<accession>A0A6M0QNT0</accession>
<name>A0A6M0QNT0_9RHOB</name>
<keyword evidence="3" id="KW-1185">Reference proteome</keyword>
<feature type="transmembrane region" description="Helical" evidence="1">
    <location>
        <begin position="168"/>
        <end position="191"/>
    </location>
</feature>
<reference evidence="2 3" key="1">
    <citation type="submission" date="2020-02" db="EMBL/GenBank/DDBJ databases">
        <authorList>
            <person name="Chen W.-M."/>
        </authorList>
    </citation>
    <scope>NUCLEOTIDE SEQUENCE [LARGE SCALE GENOMIC DNA]</scope>
    <source>
        <strain evidence="2 3">KMS-5</strain>
    </source>
</reference>
<dbReference type="PANTHER" id="PTHR41795:SF1">
    <property type="entry name" value="EXOPOLYSACCHARIDE SYNTHESIS PROTEIN"/>
    <property type="match status" value="1"/>
</dbReference>
<dbReference type="PANTHER" id="PTHR41795">
    <property type="entry name" value="EXOPOLYSACCHARIDE SYNTHESIS PROTEIN"/>
    <property type="match status" value="1"/>
</dbReference>
<feature type="transmembrane region" description="Helical" evidence="1">
    <location>
        <begin position="130"/>
        <end position="162"/>
    </location>
</feature>
<keyword evidence="1" id="KW-0472">Membrane</keyword>
<dbReference type="RefSeq" id="WP_164622918.1">
    <property type="nucleotide sequence ID" value="NZ_JAAIVJ010000001.1"/>
</dbReference>
<dbReference type="InterPro" id="IPR010331">
    <property type="entry name" value="ExoD"/>
</dbReference>
<dbReference type="Proteomes" id="UP000477782">
    <property type="component" value="Unassembled WGS sequence"/>
</dbReference>
<gene>
    <name evidence="2" type="ORF">G4Z14_01120</name>
</gene>
<sequence length="206" mass="22223">MDKPEPDRLSQILPRLAAGTGERLTVGELVSRMGERAHTALLVLFALPNTLPSIPGTSAITGVPLVYLSLQLALGRTPWLPAFITRRSFSREALAALLERAQPWLERGERYLHPRLAALTTARAQQGVGVLMLILSLAVLLPIPFGNMLPSLAIIFFALGLIEEDGAWIIGGLLVMLVGVVVFSTVLWGLFKAAVFVFLGAFGYAP</sequence>
<keyword evidence="1" id="KW-0812">Transmembrane</keyword>
<comment type="caution">
    <text evidence="2">The sequence shown here is derived from an EMBL/GenBank/DDBJ whole genome shotgun (WGS) entry which is preliminary data.</text>
</comment>
<dbReference type="Pfam" id="PF06055">
    <property type="entry name" value="ExoD"/>
    <property type="match status" value="1"/>
</dbReference>